<dbReference type="GO" id="GO:0008652">
    <property type="term" value="P:amino acid biosynthetic process"/>
    <property type="evidence" value="ECO:0007669"/>
    <property type="project" value="UniProtKB-KW"/>
</dbReference>
<dbReference type="AlphaFoldDB" id="A9U4V9"/>
<feature type="domain" description="3-dehydroquinate synthase N-terminal" evidence="3">
    <location>
        <begin position="14"/>
        <end position="164"/>
    </location>
</feature>
<protein>
    <submittedName>
        <fullName evidence="5">Predicted protein</fullName>
    </submittedName>
</protein>
<gene>
    <name evidence="5" type="ORF">PHYPADRAFT_156410</name>
</gene>
<keyword evidence="2" id="KW-0057">Aromatic amino acid biosynthesis</keyword>
<dbReference type="GO" id="GO:0003856">
    <property type="term" value="F:3-dehydroquinate synthase activity"/>
    <property type="evidence" value="ECO:0007669"/>
    <property type="project" value="InterPro"/>
</dbReference>
<evidence type="ECO:0000259" key="4">
    <source>
        <dbReference type="Pfam" id="PF26558"/>
    </source>
</evidence>
<dbReference type="InterPro" id="IPR056179">
    <property type="entry name" value="DHQS_C"/>
</dbReference>
<evidence type="ECO:0000313" key="5">
    <source>
        <dbReference type="EMBL" id="EDQ49303.1"/>
    </source>
</evidence>
<dbReference type="InterPro" id="IPR030960">
    <property type="entry name" value="DHQS/DOIS_N"/>
</dbReference>
<dbReference type="Pfam" id="PF01959">
    <property type="entry name" value="DHQS"/>
    <property type="match status" value="1"/>
</dbReference>
<organism>
    <name type="scientific">Physcomitrium patens</name>
    <name type="common">Spreading-leaved earth moss</name>
    <name type="synonym">Physcomitrella patens</name>
    <dbReference type="NCBI Taxonomy" id="3218"/>
    <lineage>
        <taxon>Eukaryota</taxon>
        <taxon>Viridiplantae</taxon>
        <taxon>Streptophyta</taxon>
        <taxon>Embryophyta</taxon>
        <taxon>Bryophyta</taxon>
        <taxon>Bryophytina</taxon>
        <taxon>Bryopsida</taxon>
        <taxon>Funariidae</taxon>
        <taxon>Funariales</taxon>
        <taxon>Funariaceae</taxon>
        <taxon>Physcomitrium</taxon>
    </lineage>
</organism>
<evidence type="ECO:0000256" key="1">
    <source>
        <dbReference type="ARBA" id="ARBA00022605"/>
    </source>
</evidence>
<keyword evidence="1" id="KW-0028">Amino-acid biosynthesis</keyword>
<reference evidence="5" key="1">
    <citation type="journal article" date="2008" name="Science">
        <title>The Physcomitrella genome reveals evolutionary insights into the conquest of land by plants.</title>
        <authorList>
            <person name="Rensing S."/>
            <person name="Lang D."/>
            <person name="Zimmer A."/>
            <person name="Terry A."/>
            <person name="Salamov A."/>
            <person name="Shapiro H."/>
            <person name="Nishiyama T."/>
            <person name="Perroud P.-F."/>
            <person name="Lindquist E."/>
            <person name="Kamisugi Y."/>
            <person name="Tanahashi T."/>
            <person name="Sakakibara K."/>
            <person name="Fujita T."/>
            <person name="Oishi K."/>
            <person name="Shin-I T."/>
            <person name="Kuroki Y."/>
            <person name="Toyoda A."/>
            <person name="Suzuki Y."/>
            <person name="Hashimoto A."/>
            <person name="Yamaguchi K."/>
            <person name="Sugano A."/>
            <person name="Kohara Y."/>
            <person name="Fujiyama A."/>
            <person name="Anterola A."/>
            <person name="Aoki S."/>
            <person name="Ashton N."/>
            <person name="Barbazuk W.B."/>
            <person name="Barker E."/>
            <person name="Bennetzen J."/>
            <person name="Bezanilla M."/>
            <person name="Blankenship R."/>
            <person name="Cho S.H."/>
            <person name="Dutcher S."/>
            <person name="Estelle M."/>
            <person name="Fawcett J.A."/>
            <person name="Gundlach H."/>
            <person name="Hanada K."/>
            <person name="Heyl A."/>
            <person name="Hicks K.A."/>
            <person name="Hugh J."/>
            <person name="Lohr M."/>
            <person name="Mayer K."/>
            <person name="Melkozernov A."/>
            <person name="Murata T."/>
            <person name="Nelson D."/>
            <person name="Pils B."/>
            <person name="Prigge M."/>
            <person name="Reiss B."/>
            <person name="Renner T."/>
            <person name="Rombauts S."/>
            <person name="Rushton P."/>
            <person name="Sanderfoot A."/>
            <person name="Schween G."/>
            <person name="Shiu S.-H."/>
            <person name="Stueber K."/>
            <person name="Theodoulou F.L."/>
            <person name="Tu H."/>
            <person name="Van de Peer Y."/>
            <person name="Verrier P.J."/>
            <person name="Waters E."/>
            <person name="Wood A."/>
            <person name="Yang L."/>
            <person name="Cove D."/>
            <person name="Cuming A."/>
            <person name="Hasebe M."/>
            <person name="Lucas S."/>
            <person name="Mishler D.B."/>
            <person name="Reski R."/>
            <person name="Grigoriev I."/>
            <person name="Quatrano R.S."/>
            <person name="Boore J.L."/>
        </authorList>
    </citation>
    <scope>NUCLEOTIDE SEQUENCE [LARGE SCALE GENOMIC DNA]</scope>
</reference>
<accession>A9U4V9</accession>
<sequence>MPSPPNHNPSQGWQKSVWIWTRSKEVMRTAVEVGWTTFVFTPDVQHVAPQWASIEWIKPLFLEGGQFLSEDGKQVALLGQVYSGEQLDYLPAMMGGAETVVINDLDWQVIPPEDVVAAFQGRRTNLFATANTAADAQVYLEALEVGTDGVVLHTDSCSEITALRSPSCSVQNLSATPAPQGLRLVNATVKSVTSVGEGDRVSVDLCNLLNPGEALLVGSFSKGMFLVHSEVQFNNTSRRSFRVNAGPVHAYTGMARGHITYLSELESGGQVLAVDANGNFRTVLVGRVSIESKPLVLVVVEADGEQFSVMLQDADSVRLVVPAEMQRPGSEAVAVTKLQPGDTVLLSIEDSDCSYEQ</sequence>
<dbReference type="GO" id="GO:0016491">
    <property type="term" value="F:oxidoreductase activity"/>
    <property type="evidence" value="ECO:0007669"/>
    <property type="project" value="InterPro"/>
</dbReference>
<evidence type="ECO:0000259" key="3">
    <source>
        <dbReference type="Pfam" id="PF01959"/>
    </source>
</evidence>
<evidence type="ECO:0000256" key="2">
    <source>
        <dbReference type="ARBA" id="ARBA00023141"/>
    </source>
</evidence>
<proteinExistence type="predicted"/>
<dbReference type="PANTHER" id="PTHR33563:SF1">
    <property type="entry name" value="3-DEHYDROQUINATE SYNTHASE"/>
    <property type="match status" value="1"/>
</dbReference>
<dbReference type="Pfam" id="PF26558">
    <property type="entry name" value="DHQS_2nd"/>
    <property type="match status" value="1"/>
</dbReference>
<dbReference type="GO" id="GO:0009073">
    <property type="term" value="P:aromatic amino acid family biosynthetic process"/>
    <property type="evidence" value="ECO:0007669"/>
    <property type="project" value="UniProtKB-KW"/>
</dbReference>
<dbReference type="InterPro" id="IPR002812">
    <property type="entry name" value="DHQS"/>
</dbReference>
<dbReference type="eggNOG" id="ENOG502QSUR">
    <property type="taxonomic scope" value="Eukaryota"/>
</dbReference>
<dbReference type="EMBL" id="DS545409">
    <property type="protein sequence ID" value="EDQ49303.1"/>
    <property type="molecule type" value="Genomic_DNA"/>
</dbReference>
<dbReference type="PANTHER" id="PTHR33563">
    <property type="match status" value="1"/>
</dbReference>
<name>A9U4V9_PHYPA</name>
<feature type="domain" description="3-dehydroquinate synthase C-terminal" evidence="4">
    <location>
        <begin position="187"/>
        <end position="351"/>
    </location>
</feature>